<dbReference type="Proteomes" id="UP000054166">
    <property type="component" value="Unassembled WGS sequence"/>
</dbReference>
<evidence type="ECO:0000313" key="1">
    <source>
        <dbReference type="EMBL" id="KIM75631.1"/>
    </source>
</evidence>
<proteinExistence type="predicted"/>
<dbReference type="EMBL" id="KN833044">
    <property type="protein sequence ID" value="KIM75631.1"/>
    <property type="molecule type" value="Genomic_DNA"/>
</dbReference>
<gene>
    <name evidence="1" type="ORF">PILCRDRAFT_13411</name>
</gene>
<dbReference type="AlphaFoldDB" id="A0A0C3F736"/>
<protein>
    <submittedName>
        <fullName evidence="1">Uncharacterized protein</fullName>
    </submittedName>
</protein>
<reference evidence="2" key="2">
    <citation type="submission" date="2015-01" db="EMBL/GenBank/DDBJ databases">
        <title>Evolutionary Origins and Diversification of the Mycorrhizal Mutualists.</title>
        <authorList>
            <consortium name="DOE Joint Genome Institute"/>
            <consortium name="Mycorrhizal Genomics Consortium"/>
            <person name="Kohler A."/>
            <person name="Kuo A."/>
            <person name="Nagy L.G."/>
            <person name="Floudas D."/>
            <person name="Copeland A."/>
            <person name="Barry K.W."/>
            <person name="Cichocki N."/>
            <person name="Veneault-Fourrey C."/>
            <person name="LaButti K."/>
            <person name="Lindquist E.A."/>
            <person name="Lipzen A."/>
            <person name="Lundell T."/>
            <person name="Morin E."/>
            <person name="Murat C."/>
            <person name="Riley R."/>
            <person name="Ohm R."/>
            <person name="Sun H."/>
            <person name="Tunlid A."/>
            <person name="Henrissat B."/>
            <person name="Grigoriev I.V."/>
            <person name="Hibbett D.S."/>
            <person name="Martin F."/>
        </authorList>
    </citation>
    <scope>NUCLEOTIDE SEQUENCE [LARGE SCALE GENOMIC DNA]</scope>
    <source>
        <strain evidence="2">F 1598</strain>
    </source>
</reference>
<dbReference type="InParanoid" id="A0A0C3F736"/>
<reference evidence="1 2" key="1">
    <citation type="submission" date="2014-04" db="EMBL/GenBank/DDBJ databases">
        <authorList>
            <consortium name="DOE Joint Genome Institute"/>
            <person name="Kuo A."/>
            <person name="Tarkka M."/>
            <person name="Buscot F."/>
            <person name="Kohler A."/>
            <person name="Nagy L.G."/>
            <person name="Floudas D."/>
            <person name="Copeland A."/>
            <person name="Barry K.W."/>
            <person name="Cichocki N."/>
            <person name="Veneault-Fourrey C."/>
            <person name="LaButti K."/>
            <person name="Lindquist E.A."/>
            <person name="Lipzen A."/>
            <person name="Lundell T."/>
            <person name="Morin E."/>
            <person name="Murat C."/>
            <person name="Sun H."/>
            <person name="Tunlid A."/>
            <person name="Henrissat B."/>
            <person name="Grigoriev I.V."/>
            <person name="Hibbett D.S."/>
            <person name="Martin F."/>
            <person name="Nordberg H.P."/>
            <person name="Cantor M.N."/>
            <person name="Hua S.X."/>
        </authorList>
    </citation>
    <scope>NUCLEOTIDE SEQUENCE [LARGE SCALE GENOMIC DNA]</scope>
    <source>
        <strain evidence="1 2">F 1598</strain>
    </source>
</reference>
<evidence type="ECO:0000313" key="2">
    <source>
        <dbReference type="Proteomes" id="UP000054166"/>
    </source>
</evidence>
<name>A0A0C3F736_PILCF</name>
<organism evidence="1 2">
    <name type="scientific">Piloderma croceum (strain F 1598)</name>
    <dbReference type="NCBI Taxonomy" id="765440"/>
    <lineage>
        <taxon>Eukaryota</taxon>
        <taxon>Fungi</taxon>
        <taxon>Dikarya</taxon>
        <taxon>Basidiomycota</taxon>
        <taxon>Agaricomycotina</taxon>
        <taxon>Agaricomycetes</taxon>
        <taxon>Agaricomycetidae</taxon>
        <taxon>Atheliales</taxon>
        <taxon>Atheliaceae</taxon>
        <taxon>Piloderma</taxon>
    </lineage>
</organism>
<sequence length="88" mass="10154">MYDQLSKLTSSSRLPTKSDTLLSALTYMDNCERLTVIRCLQLLKRRNQHTPNVNSLQYPTELDQLWALPQAIAVIRQSLLPLLMEVRP</sequence>
<keyword evidence="2" id="KW-1185">Reference proteome</keyword>
<dbReference type="HOGENOM" id="CLU_2469902_0_0_1"/>
<accession>A0A0C3F736</accession>